<dbReference type="Proteomes" id="UP000231987">
    <property type="component" value="Unassembled WGS sequence"/>
</dbReference>
<organism evidence="1 2">
    <name type="scientific">Rhizobium meliloti</name>
    <name type="common">Ensifer meliloti</name>
    <name type="synonym">Sinorhizobium meliloti</name>
    <dbReference type="NCBI Taxonomy" id="382"/>
    <lineage>
        <taxon>Bacteria</taxon>
        <taxon>Pseudomonadati</taxon>
        <taxon>Pseudomonadota</taxon>
        <taxon>Alphaproteobacteria</taxon>
        <taxon>Hyphomicrobiales</taxon>
        <taxon>Rhizobiaceae</taxon>
        <taxon>Sinorhizobium/Ensifer group</taxon>
        <taxon>Sinorhizobium</taxon>
    </lineage>
</organism>
<name>A0A2J0Z333_RHIML</name>
<protein>
    <submittedName>
        <fullName evidence="1">Uncharacterized protein</fullName>
    </submittedName>
</protein>
<dbReference type="EMBL" id="NJGD01000005">
    <property type="protein sequence ID" value="PJR14929.1"/>
    <property type="molecule type" value="Genomic_DNA"/>
</dbReference>
<sequence length="63" mass="7130">MKGVGIYQSFTALLRMPVRKAPGGMRDGTKNWKIVLPPIRHADKKLWTPGPRLFSLSNVRVLK</sequence>
<reference evidence="1 2" key="1">
    <citation type="submission" date="2017-06" db="EMBL/GenBank/DDBJ databases">
        <title>Ensifer strains isolated from leguminous trees and herbs display diverse denitrification phenotypes with some acting as strong N2O sinks.</title>
        <authorList>
            <person name="Woliy K."/>
            <person name="Mania D."/>
            <person name="Bakken L.R."/>
            <person name="Frostegard A."/>
        </authorList>
    </citation>
    <scope>NUCLEOTIDE SEQUENCE [LARGE SCALE GENOMIC DNA]</scope>
    <source>
        <strain evidence="1 2">AC50a</strain>
    </source>
</reference>
<accession>A0A2J0Z333</accession>
<proteinExistence type="predicted"/>
<gene>
    <name evidence="1" type="ORF">CEJ86_14005</name>
</gene>
<evidence type="ECO:0000313" key="1">
    <source>
        <dbReference type="EMBL" id="PJR14929.1"/>
    </source>
</evidence>
<dbReference type="AlphaFoldDB" id="A0A2J0Z333"/>
<comment type="caution">
    <text evidence="1">The sequence shown here is derived from an EMBL/GenBank/DDBJ whole genome shotgun (WGS) entry which is preliminary data.</text>
</comment>
<evidence type="ECO:0000313" key="2">
    <source>
        <dbReference type="Proteomes" id="UP000231987"/>
    </source>
</evidence>